<comment type="caution">
    <text evidence="2">The sequence shown here is derived from an EMBL/GenBank/DDBJ whole genome shotgun (WGS) entry which is preliminary data.</text>
</comment>
<evidence type="ECO:0000313" key="2">
    <source>
        <dbReference type="EMBL" id="TBN04356.1"/>
    </source>
</evidence>
<dbReference type="OrthoDB" id="1149279at2"/>
<protein>
    <submittedName>
        <fullName evidence="2">DUF2007 domain-containing protein</fullName>
    </submittedName>
</protein>
<reference evidence="2 3" key="1">
    <citation type="submission" date="2019-02" db="EMBL/GenBank/DDBJ databases">
        <title>Hyunsoonleella sp., isolated from marine sediment.</title>
        <authorList>
            <person name="Liu B.-T."/>
        </authorList>
    </citation>
    <scope>NUCLEOTIDE SEQUENCE [LARGE SCALE GENOMIC DNA]</scope>
    <source>
        <strain evidence="2 3">T58</strain>
    </source>
</reference>
<feature type="domain" description="DUF2007" evidence="1">
    <location>
        <begin position="9"/>
        <end position="70"/>
    </location>
</feature>
<dbReference type="Proteomes" id="UP000291142">
    <property type="component" value="Unassembled WGS sequence"/>
</dbReference>
<gene>
    <name evidence="2" type="ORF">EYD45_06985</name>
</gene>
<keyword evidence="3" id="KW-1185">Reference proteome</keyword>
<sequence length="79" mass="8880">MEASNYIKVFSGNFIQVQRVFNALEQENICAIIKDESESGRLAGFGASIQGFQEIHVHKDELDKVTPILNRLLSEIEEA</sequence>
<dbReference type="InterPro" id="IPR018551">
    <property type="entry name" value="DUF2007"/>
</dbReference>
<organism evidence="2 3">
    <name type="scientific">Hyunsoonleella flava</name>
    <dbReference type="NCBI Taxonomy" id="2527939"/>
    <lineage>
        <taxon>Bacteria</taxon>
        <taxon>Pseudomonadati</taxon>
        <taxon>Bacteroidota</taxon>
        <taxon>Flavobacteriia</taxon>
        <taxon>Flavobacteriales</taxon>
        <taxon>Flavobacteriaceae</taxon>
    </lineage>
</organism>
<accession>A0A4Q9FJL4</accession>
<dbReference type="Pfam" id="PF09413">
    <property type="entry name" value="DUF2007"/>
    <property type="match status" value="1"/>
</dbReference>
<dbReference type="EMBL" id="SIRT01000004">
    <property type="protein sequence ID" value="TBN04356.1"/>
    <property type="molecule type" value="Genomic_DNA"/>
</dbReference>
<evidence type="ECO:0000259" key="1">
    <source>
        <dbReference type="Pfam" id="PF09413"/>
    </source>
</evidence>
<proteinExistence type="predicted"/>
<name>A0A4Q9FJL4_9FLAO</name>
<evidence type="ECO:0000313" key="3">
    <source>
        <dbReference type="Proteomes" id="UP000291142"/>
    </source>
</evidence>
<dbReference type="RefSeq" id="WP_130963826.1">
    <property type="nucleotide sequence ID" value="NZ_SIRT01000004.1"/>
</dbReference>
<dbReference type="AlphaFoldDB" id="A0A4Q9FJL4"/>